<keyword evidence="1" id="KW-0812">Transmembrane</keyword>
<dbReference type="RefSeq" id="WP_118737088.1">
    <property type="nucleotide sequence ID" value="NZ_JACOPE010000001.1"/>
</dbReference>
<sequence>MNDVFGFVSLIVLGCGIYTLYAYIKMKKTGEINEILLLGNAYVAKKCKNKKAFLEKALPSVLVFGIVTTIYGVIDMINSFVKPVGIVDTIANILFLIVLVGFLVYTTKLKKQYF</sequence>
<reference evidence="2 3" key="1">
    <citation type="submission" date="2020-08" db="EMBL/GenBank/DDBJ databases">
        <title>Genome public.</title>
        <authorList>
            <person name="Liu C."/>
            <person name="Sun Q."/>
        </authorList>
    </citation>
    <scope>NUCLEOTIDE SEQUENCE [LARGE SCALE GENOMIC DNA]</scope>
    <source>
        <strain evidence="2 3">NSJ-13</strain>
    </source>
</reference>
<evidence type="ECO:0000313" key="3">
    <source>
        <dbReference type="Proteomes" id="UP000631576"/>
    </source>
</evidence>
<evidence type="ECO:0000256" key="1">
    <source>
        <dbReference type="SAM" id="Phobius"/>
    </source>
</evidence>
<proteinExistence type="predicted"/>
<feature type="transmembrane region" description="Helical" evidence="1">
    <location>
        <begin position="57"/>
        <end position="74"/>
    </location>
</feature>
<comment type="caution">
    <text evidence="2">The sequence shown here is derived from an EMBL/GenBank/DDBJ whole genome shotgun (WGS) entry which is preliminary data.</text>
</comment>
<dbReference type="EMBL" id="JACOPE010000001">
    <property type="protein sequence ID" value="MBC5683831.1"/>
    <property type="molecule type" value="Genomic_DNA"/>
</dbReference>
<accession>A0ABR7G8S3</accession>
<dbReference type="Proteomes" id="UP000631576">
    <property type="component" value="Unassembled WGS sequence"/>
</dbReference>
<organism evidence="2 3">
    <name type="scientific">Ruminococcus hominis</name>
    <dbReference type="NCBI Taxonomy" id="2763065"/>
    <lineage>
        <taxon>Bacteria</taxon>
        <taxon>Bacillati</taxon>
        <taxon>Bacillota</taxon>
        <taxon>Clostridia</taxon>
        <taxon>Eubacteriales</taxon>
        <taxon>Oscillospiraceae</taxon>
        <taxon>Ruminococcus</taxon>
    </lineage>
</organism>
<keyword evidence="1" id="KW-1133">Transmembrane helix</keyword>
<keyword evidence="3" id="KW-1185">Reference proteome</keyword>
<protein>
    <recommendedName>
        <fullName evidence="4">DUF3784 domain-containing protein</fullName>
    </recommendedName>
</protein>
<feature type="transmembrane region" description="Helical" evidence="1">
    <location>
        <begin position="86"/>
        <end position="105"/>
    </location>
</feature>
<name>A0ABR7G8S3_9FIRM</name>
<evidence type="ECO:0008006" key="4">
    <source>
        <dbReference type="Google" id="ProtNLM"/>
    </source>
</evidence>
<keyword evidence="1" id="KW-0472">Membrane</keyword>
<feature type="transmembrane region" description="Helical" evidence="1">
    <location>
        <begin position="6"/>
        <end position="24"/>
    </location>
</feature>
<gene>
    <name evidence="2" type="ORF">H8S40_09670</name>
</gene>
<evidence type="ECO:0000313" key="2">
    <source>
        <dbReference type="EMBL" id="MBC5683831.1"/>
    </source>
</evidence>